<dbReference type="EMBL" id="JBEFKJ010000020">
    <property type="protein sequence ID" value="KAL2040675.1"/>
    <property type="molecule type" value="Genomic_DNA"/>
</dbReference>
<reference evidence="1 2" key="1">
    <citation type="submission" date="2024-09" db="EMBL/GenBank/DDBJ databases">
        <title>Rethinking Asexuality: The Enigmatic Case of Functional Sexual Genes in Lepraria (Stereocaulaceae).</title>
        <authorList>
            <person name="Doellman M."/>
            <person name="Sun Y."/>
            <person name="Barcenas-Pena A."/>
            <person name="Lumbsch H.T."/>
            <person name="Grewe F."/>
        </authorList>
    </citation>
    <scope>NUCLEOTIDE SEQUENCE [LARGE SCALE GENOMIC DNA]</scope>
    <source>
        <strain evidence="1 2">Mercado 3170</strain>
    </source>
</reference>
<evidence type="ECO:0000313" key="1">
    <source>
        <dbReference type="EMBL" id="KAL2040675.1"/>
    </source>
</evidence>
<proteinExistence type="predicted"/>
<protein>
    <submittedName>
        <fullName evidence="1">Uncharacterized protein</fullName>
    </submittedName>
</protein>
<sequence length="116" mass="13141">MFGNRFYLLRRVFEACEDSLKWLSIVMNNNCGRCKLIVKTLCQGPGFVEATRGIMAAKVNIASKDAGKLVWRPVEEDNTGYGVANKDLRSGWYLENGSMVRHIRRIDVSAEINGHY</sequence>
<gene>
    <name evidence="1" type="ORF">N7G274_006654</name>
</gene>
<keyword evidence="2" id="KW-1185">Reference proteome</keyword>
<comment type="caution">
    <text evidence="1">The sequence shown here is derived from an EMBL/GenBank/DDBJ whole genome shotgun (WGS) entry which is preliminary data.</text>
</comment>
<dbReference type="Proteomes" id="UP001590950">
    <property type="component" value="Unassembled WGS sequence"/>
</dbReference>
<organism evidence="1 2">
    <name type="scientific">Stereocaulon virgatum</name>
    <dbReference type="NCBI Taxonomy" id="373712"/>
    <lineage>
        <taxon>Eukaryota</taxon>
        <taxon>Fungi</taxon>
        <taxon>Dikarya</taxon>
        <taxon>Ascomycota</taxon>
        <taxon>Pezizomycotina</taxon>
        <taxon>Lecanoromycetes</taxon>
        <taxon>OSLEUM clade</taxon>
        <taxon>Lecanoromycetidae</taxon>
        <taxon>Lecanorales</taxon>
        <taxon>Lecanorineae</taxon>
        <taxon>Stereocaulaceae</taxon>
        <taxon>Stereocaulon</taxon>
    </lineage>
</organism>
<accession>A0ABR4A5G8</accession>
<name>A0ABR4A5G8_9LECA</name>
<evidence type="ECO:0000313" key="2">
    <source>
        <dbReference type="Proteomes" id="UP001590950"/>
    </source>
</evidence>